<dbReference type="SUPFAM" id="SSF50475">
    <property type="entry name" value="FMN-binding split barrel"/>
    <property type="match status" value="1"/>
</dbReference>
<evidence type="ECO:0000313" key="3">
    <source>
        <dbReference type="EMBL" id="KAI9249753.1"/>
    </source>
</evidence>
<gene>
    <name evidence="3" type="ORF">BDA99DRAFT_523561</name>
</gene>
<keyword evidence="1" id="KW-0560">Oxidoreductase</keyword>
<organism evidence="3 4">
    <name type="scientific">Phascolomyces articulosus</name>
    <dbReference type="NCBI Taxonomy" id="60185"/>
    <lineage>
        <taxon>Eukaryota</taxon>
        <taxon>Fungi</taxon>
        <taxon>Fungi incertae sedis</taxon>
        <taxon>Mucoromycota</taxon>
        <taxon>Mucoromycotina</taxon>
        <taxon>Mucoromycetes</taxon>
        <taxon>Mucorales</taxon>
        <taxon>Lichtheimiaceae</taxon>
        <taxon>Phascolomyces</taxon>
    </lineage>
</organism>
<accession>A0AAD5P969</accession>
<evidence type="ECO:0000313" key="4">
    <source>
        <dbReference type="Proteomes" id="UP001209540"/>
    </source>
</evidence>
<dbReference type="Proteomes" id="UP001209540">
    <property type="component" value="Unassembled WGS sequence"/>
</dbReference>
<feature type="domain" description="Flavin reductase like" evidence="2">
    <location>
        <begin position="50"/>
        <end position="215"/>
    </location>
</feature>
<dbReference type="Gene3D" id="2.30.110.10">
    <property type="entry name" value="Electron Transport, Fmn-binding Protein, Chain A"/>
    <property type="match status" value="1"/>
</dbReference>
<dbReference type="PANTHER" id="PTHR30466:SF1">
    <property type="entry name" value="FMN REDUCTASE (NADH) RUTF"/>
    <property type="match status" value="1"/>
</dbReference>
<dbReference type="AlphaFoldDB" id="A0AAD5P969"/>
<dbReference type="GO" id="GO:0042602">
    <property type="term" value="F:riboflavin reductase (NADPH) activity"/>
    <property type="evidence" value="ECO:0007669"/>
    <property type="project" value="TreeGrafter"/>
</dbReference>
<protein>
    <submittedName>
        <fullName evidence="3">Flavin reductase like domain-containing protein</fullName>
    </submittedName>
</protein>
<sequence length="365" mass="41829">MITLLTKRILSTAVPSRITPPITRITATATLRRAYTLDGHGVADHVRQVMRRVPQPVVVVTTSDGHSKNSDTTQDTIQRRGVTVSSFTPICLHPEPIVSFCVRVPSRASELLHSSGGMIINVLSNEQVQQSIAFSSPNKTDQFEDIPYYDDPTTGLPVLMGTLGSMHCKVAQVLQLGDHELWITKVIKVDHGVGGKHGRREEAQPLLYHDRRYRSVGEQVFMKAFEDSNLDAKLWTHRAHVRMAWNYLRELGKEKATPVIKDAIRRHFEMNPTKQLEYHETITSFYIHLVDLALQQQKQSTMVKDEDDFFEFMEQFPVLTNRRYIHKFYSPQILKSSKARQHFILPDIEPLPIKLIEQKEEVVEQ</sequence>
<evidence type="ECO:0000259" key="2">
    <source>
        <dbReference type="SMART" id="SM00903"/>
    </source>
</evidence>
<comment type="caution">
    <text evidence="3">The sequence shown here is derived from an EMBL/GenBank/DDBJ whole genome shotgun (WGS) entry which is preliminary data.</text>
</comment>
<name>A0AAD5P969_9FUNG</name>
<dbReference type="EMBL" id="JAIXMP010000034">
    <property type="protein sequence ID" value="KAI9249753.1"/>
    <property type="molecule type" value="Genomic_DNA"/>
</dbReference>
<dbReference type="InterPro" id="IPR050268">
    <property type="entry name" value="NADH-dep_flavin_reductase"/>
</dbReference>
<dbReference type="GO" id="GO:0010181">
    <property type="term" value="F:FMN binding"/>
    <property type="evidence" value="ECO:0007669"/>
    <property type="project" value="InterPro"/>
</dbReference>
<reference evidence="3" key="2">
    <citation type="submission" date="2023-02" db="EMBL/GenBank/DDBJ databases">
        <authorList>
            <consortium name="DOE Joint Genome Institute"/>
            <person name="Mondo S.J."/>
            <person name="Chang Y."/>
            <person name="Wang Y."/>
            <person name="Ahrendt S."/>
            <person name="Andreopoulos W."/>
            <person name="Barry K."/>
            <person name="Beard J."/>
            <person name="Benny G.L."/>
            <person name="Blankenship S."/>
            <person name="Bonito G."/>
            <person name="Cuomo C."/>
            <person name="Desiro A."/>
            <person name="Gervers K.A."/>
            <person name="Hundley H."/>
            <person name="Kuo A."/>
            <person name="LaButti K."/>
            <person name="Lang B.F."/>
            <person name="Lipzen A."/>
            <person name="O'Donnell K."/>
            <person name="Pangilinan J."/>
            <person name="Reynolds N."/>
            <person name="Sandor L."/>
            <person name="Smith M.W."/>
            <person name="Tsang A."/>
            <person name="Grigoriev I.V."/>
            <person name="Stajich J.E."/>
            <person name="Spatafora J.W."/>
        </authorList>
    </citation>
    <scope>NUCLEOTIDE SEQUENCE</scope>
    <source>
        <strain evidence="3">RSA 2281</strain>
    </source>
</reference>
<reference evidence="3" key="1">
    <citation type="journal article" date="2022" name="IScience">
        <title>Evolution of zygomycete secretomes and the origins of terrestrial fungal ecologies.</title>
        <authorList>
            <person name="Chang Y."/>
            <person name="Wang Y."/>
            <person name="Mondo S."/>
            <person name="Ahrendt S."/>
            <person name="Andreopoulos W."/>
            <person name="Barry K."/>
            <person name="Beard J."/>
            <person name="Benny G.L."/>
            <person name="Blankenship S."/>
            <person name="Bonito G."/>
            <person name="Cuomo C."/>
            <person name="Desiro A."/>
            <person name="Gervers K.A."/>
            <person name="Hundley H."/>
            <person name="Kuo A."/>
            <person name="LaButti K."/>
            <person name="Lang B.F."/>
            <person name="Lipzen A."/>
            <person name="O'Donnell K."/>
            <person name="Pangilinan J."/>
            <person name="Reynolds N."/>
            <person name="Sandor L."/>
            <person name="Smith M.E."/>
            <person name="Tsang A."/>
            <person name="Grigoriev I.V."/>
            <person name="Stajich J.E."/>
            <person name="Spatafora J.W."/>
        </authorList>
    </citation>
    <scope>NUCLEOTIDE SEQUENCE</scope>
    <source>
        <strain evidence="3">RSA 2281</strain>
    </source>
</reference>
<dbReference type="Pfam" id="PF01613">
    <property type="entry name" value="Flavin_Reduct"/>
    <property type="match status" value="1"/>
</dbReference>
<keyword evidence="4" id="KW-1185">Reference proteome</keyword>
<evidence type="ECO:0000256" key="1">
    <source>
        <dbReference type="ARBA" id="ARBA00023002"/>
    </source>
</evidence>
<dbReference type="PANTHER" id="PTHR30466">
    <property type="entry name" value="FLAVIN REDUCTASE"/>
    <property type="match status" value="1"/>
</dbReference>
<dbReference type="InterPro" id="IPR012349">
    <property type="entry name" value="Split_barrel_FMN-bd"/>
</dbReference>
<dbReference type="InterPro" id="IPR002563">
    <property type="entry name" value="Flavin_Rdtase-like_dom"/>
</dbReference>
<dbReference type="SMART" id="SM00903">
    <property type="entry name" value="Flavin_Reduct"/>
    <property type="match status" value="1"/>
</dbReference>
<proteinExistence type="predicted"/>